<dbReference type="Pfam" id="PF13414">
    <property type="entry name" value="TPR_11"/>
    <property type="match status" value="1"/>
</dbReference>
<dbReference type="OrthoDB" id="68176at2"/>
<dbReference type="SUPFAM" id="SSF48452">
    <property type="entry name" value="TPR-like"/>
    <property type="match status" value="1"/>
</dbReference>
<sequence length="142" mass="15513">MGVLHAIHEENAEARATFEQAVAADPGHYRAISNIGNLELQAGNFKEAEAAQRRAIALSPDFAGAHHNLGVALRRQGRLNDSVKSIRKGQRLALRRMREDAPRLSLGGARGGQSPKWLNPSTLRIIGLIVAVVVFYLFLKGR</sequence>
<dbReference type="InterPro" id="IPR019734">
    <property type="entry name" value="TPR_rpt"/>
</dbReference>
<dbReference type="KEGG" id="dez:DKM44_04670"/>
<protein>
    <submittedName>
        <fullName evidence="3">Uncharacterized protein</fullName>
    </submittedName>
</protein>
<accession>A0A2Z3JNZ2</accession>
<evidence type="ECO:0000313" key="4">
    <source>
        <dbReference type="Proteomes" id="UP000245368"/>
    </source>
</evidence>
<dbReference type="SMART" id="SM00028">
    <property type="entry name" value="TPR"/>
    <property type="match status" value="2"/>
</dbReference>
<keyword evidence="4" id="KW-1185">Reference proteome</keyword>
<evidence type="ECO:0000313" key="3">
    <source>
        <dbReference type="EMBL" id="AWN24479.1"/>
    </source>
</evidence>
<dbReference type="EMBL" id="CP029494">
    <property type="protein sequence ID" value="AWN24479.1"/>
    <property type="molecule type" value="Genomic_DNA"/>
</dbReference>
<keyword evidence="2" id="KW-1133">Transmembrane helix</keyword>
<dbReference type="AlphaFoldDB" id="A0A2Z3JNZ2"/>
<keyword evidence="1" id="KW-0802">TPR repeat</keyword>
<keyword evidence="2" id="KW-0812">Transmembrane</keyword>
<dbReference type="InterPro" id="IPR011990">
    <property type="entry name" value="TPR-like_helical_dom_sf"/>
</dbReference>
<name>A0A2Z3JNZ2_9DEIO</name>
<dbReference type="PANTHER" id="PTHR44809:SF1">
    <property type="entry name" value="PROTEIN O-MANNOSYL-TRANSFERASE TMTC1"/>
    <property type="match status" value="1"/>
</dbReference>
<dbReference type="InterPro" id="IPR052943">
    <property type="entry name" value="TMTC_O-mannosyl-trnsfr"/>
</dbReference>
<gene>
    <name evidence="3" type="ORF">DKM44_04670</name>
</gene>
<dbReference type="PROSITE" id="PS50005">
    <property type="entry name" value="TPR"/>
    <property type="match status" value="1"/>
</dbReference>
<dbReference type="PANTHER" id="PTHR44809">
    <property type="match status" value="1"/>
</dbReference>
<feature type="repeat" description="TPR" evidence="1">
    <location>
        <begin position="29"/>
        <end position="62"/>
    </location>
</feature>
<organism evidence="3 4">
    <name type="scientific">Deinococcus irradiatisoli</name>
    <dbReference type="NCBI Taxonomy" id="2202254"/>
    <lineage>
        <taxon>Bacteria</taxon>
        <taxon>Thermotogati</taxon>
        <taxon>Deinococcota</taxon>
        <taxon>Deinococci</taxon>
        <taxon>Deinococcales</taxon>
        <taxon>Deinococcaceae</taxon>
        <taxon>Deinococcus</taxon>
    </lineage>
</organism>
<feature type="transmembrane region" description="Helical" evidence="2">
    <location>
        <begin position="121"/>
        <end position="139"/>
    </location>
</feature>
<evidence type="ECO:0000256" key="2">
    <source>
        <dbReference type="SAM" id="Phobius"/>
    </source>
</evidence>
<reference evidence="3 4" key="1">
    <citation type="submission" date="2018-05" db="EMBL/GenBank/DDBJ databases">
        <title>Complete Genome Sequence of Deinococcus sp. strain 17bor-2.</title>
        <authorList>
            <person name="Srinivasan S."/>
        </authorList>
    </citation>
    <scope>NUCLEOTIDE SEQUENCE [LARGE SCALE GENOMIC DNA]</scope>
    <source>
        <strain evidence="3 4">17bor-2</strain>
    </source>
</reference>
<dbReference type="Proteomes" id="UP000245368">
    <property type="component" value="Chromosome"/>
</dbReference>
<dbReference type="Gene3D" id="1.25.40.10">
    <property type="entry name" value="Tetratricopeptide repeat domain"/>
    <property type="match status" value="1"/>
</dbReference>
<proteinExistence type="predicted"/>
<evidence type="ECO:0000256" key="1">
    <source>
        <dbReference type="PROSITE-ProRule" id="PRU00339"/>
    </source>
</evidence>
<keyword evidence="2" id="KW-0472">Membrane</keyword>